<protein>
    <recommendedName>
        <fullName evidence="4">Chitinase</fullName>
    </recommendedName>
</protein>
<feature type="compositionally biased region" description="Low complexity" evidence="1">
    <location>
        <begin position="1"/>
        <end position="12"/>
    </location>
</feature>
<evidence type="ECO:0000313" key="2">
    <source>
        <dbReference type="EMBL" id="KAF3216975.1"/>
    </source>
</evidence>
<accession>A0A7C8UN71</accession>
<feature type="region of interest" description="Disordered" evidence="1">
    <location>
        <begin position="1"/>
        <end position="20"/>
    </location>
</feature>
<gene>
    <name evidence="2" type="ORF">TWF191_008879</name>
</gene>
<comment type="caution">
    <text evidence="2">The sequence shown here is derived from an EMBL/GenBank/DDBJ whole genome shotgun (WGS) entry which is preliminary data.</text>
</comment>
<dbReference type="EMBL" id="WIPF01000061">
    <property type="protein sequence ID" value="KAF3216975.1"/>
    <property type="molecule type" value="Genomic_DNA"/>
</dbReference>
<evidence type="ECO:0000256" key="1">
    <source>
        <dbReference type="SAM" id="MobiDB-lite"/>
    </source>
</evidence>
<reference evidence="2 3" key="1">
    <citation type="submission" date="2019-06" db="EMBL/GenBank/DDBJ databases">
        <authorList>
            <person name="Palmer J.M."/>
        </authorList>
    </citation>
    <scope>NUCLEOTIDE SEQUENCE [LARGE SCALE GENOMIC DNA]</scope>
    <source>
        <strain evidence="2 3">TWF191</strain>
    </source>
</reference>
<name>A0A7C8UN71_ORBOL</name>
<evidence type="ECO:0008006" key="4">
    <source>
        <dbReference type="Google" id="ProtNLM"/>
    </source>
</evidence>
<sequence>MPPVLPSTDPSSTPSPPHQSRIVCYHQTHYHNGKFVSILPLLAPECGVTHIIIAAIHLNALPADVTLNDDPYNAPKHEPLWQEYGPTDRFEAFYGPLKEMIEYAKLDGLDLDVEEQMSLPGVIRLIDRLKQDFGRDFIITLAPVATGLQLFRPHLSGFSYFELEKAFGRYISWYNTQFYCGWGSMNSIADYEKILMCGWDPKKIVVGVVTNPGNGAGWVPDDVLCDTLSEMRDRDPDNFGGVMGWEYFNSMTTSNPEEGPWSWSRLMTLIVRPHVLEGLEV</sequence>
<dbReference type="SUPFAM" id="SSF51445">
    <property type="entry name" value="(Trans)glycosidases"/>
    <property type="match status" value="1"/>
</dbReference>
<dbReference type="AlphaFoldDB" id="A0A7C8UN71"/>
<dbReference type="Gene3D" id="3.20.20.80">
    <property type="entry name" value="Glycosidases"/>
    <property type="match status" value="2"/>
</dbReference>
<proteinExistence type="predicted"/>
<dbReference type="Proteomes" id="UP000483672">
    <property type="component" value="Unassembled WGS sequence"/>
</dbReference>
<organism evidence="2 3">
    <name type="scientific">Orbilia oligospora</name>
    <name type="common">Nematode-trapping fungus</name>
    <name type="synonym">Arthrobotrys oligospora</name>
    <dbReference type="NCBI Taxonomy" id="2813651"/>
    <lineage>
        <taxon>Eukaryota</taxon>
        <taxon>Fungi</taxon>
        <taxon>Dikarya</taxon>
        <taxon>Ascomycota</taxon>
        <taxon>Pezizomycotina</taxon>
        <taxon>Orbiliomycetes</taxon>
        <taxon>Orbiliales</taxon>
        <taxon>Orbiliaceae</taxon>
        <taxon>Orbilia</taxon>
    </lineage>
</organism>
<evidence type="ECO:0000313" key="3">
    <source>
        <dbReference type="Proteomes" id="UP000483672"/>
    </source>
</evidence>
<dbReference type="InterPro" id="IPR017853">
    <property type="entry name" value="GH"/>
</dbReference>